<dbReference type="Proteomes" id="UP000184447">
    <property type="component" value="Unassembled WGS sequence"/>
</dbReference>
<dbReference type="GO" id="GO:0046983">
    <property type="term" value="F:protein dimerization activity"/>
    <property type="evidence" value="ECO:0007669"/>
    <property type="project" value="InterPro"/>
</dbReference>
<dbReference type="Gene3D" id="4.10.280.10">
    <property type="entry name" value="Helix-loop-helix DNA-binding domain"/>
    <property type="match status" value="1"/>
</dbReference>
<dbReference type="GO" id="GO:0043937">
    <property type="term" value="P:regulation of sporulation"/>
    <property type="evidence" value="ECO:0007669"/>
    <property type="project" value="InterPro"/>
</dbReference>
<accession>A0A1M5WFM2</accession>
<organism evidence="1 2">
    <name type="scientific">Clostridium grantii DSM 8605</name>
    <dbReference type="NCBI Taxonomy" id="1121316"/>
    <lineage>
        <taxon>Bacteria</taxon>
        <taxon>Bacillati</taxon>
        <taxon>Bacillota</taxon>
        <taxon>Clostridia</taxon>
        <taxon>Eubacteriales</taxon>
        <taxon>Clostridiaceae</taxon>
        <taxon>Clostridium</taxon>
    </lineage>
</organism>
<gene>
    <name evidence="1" type="ORF">SAMN02745207_02868</name>
</gene>
<proteinExistence type="predicted"/>
<dbReference type="RefSeq" id="WP_073339098.1">
    <property type="nucleotide sequence ID" value="NZ_FQXM01000017.1"/>
</dbReference>
<dbReference type="InterPro" id="IPR036638">
    <property type="entry name" value="HLH_DNA-bd_sf"/>
</dbReference>
<dbReference type="Pfam" id="PF09388">
    <property type="entry name" value="SpoOE-like"/>
    <property type="match status" value="1"/>
</dbReference>
<evidence type="ECO:0000313" key="1">
    <source>
        <dbReference type="EMBL" id="SHH86305.1"/>
    </source>
</evidence>
<sequence length="60" mass="6984">MENIFITIEEKRTYLNNLIALDPSNLISLEIIKASQELDLLICQYHLSIATYDKTKKLFP</sequence>
<reference evidence="1 2" key="1">
    <citation type="submission" date="2016-11" db="EMBL/GenBank/DDBJ databases">
        <authorList>
            <person name="Jaros S."/>
            <person name="Januszkiewicz K."/>
            <person name="Wedrychowicz H."/>
        </authorList>
    </citation>
    <scope>NUCLEOTIDE SEQUENCE [LARGE SCALE GENOMIC DNA]</scope>
    <source>
        <strain evidence="1 2">DSM 8605</strain>
    </source>
</reference>
<dbReference type="SUPFAM" id="SSF140500">
    <property type="entry name" value="BAS1536-like"/>
    <property type="match status" value="1"/>
</dbReference>
<protein>
    <submittedName>
        <fullName evidence="1">Spo0E like sporulation regulatory protein</fullName>
    </submittedName>
</protein>
<dbReference type="AlphaFoldDB" id="A0A1M5WFM2"/>
<dbReference type="EMBL" id="FQXM01000017">
    <property type="protein sequence ID" value="SHH86305.1"/>
    <property type="molecule type" value="Genomic_DNA"/>
</dbReference>
<keyword evidence="2" id="KW-1185">Reference proteome</keyword>
<dbReference type="InterPro" id="IPR037208">
    <property type="entry name" value="Spo0E-like_sf"/>
</dbReference>
<name>A0A1M5WFM2_9CLOT</name>
<evidence type="ECO:0000313" key="2">
    <source>
        <dbReference type="Proteomes" id="UP000184447"/>
    </source>
</evidence>
<dbReference type="InterPro" id="IPR018540">
    <property type="entry name" value="Spo0E-like"/>
</dbReference>
<dbReference type="OrthoDB" id="1916677at2"/>